<dbReference type="Proteomes" id="UP001597180">
    <property type="component" value="Unassembled WGS sequence"/>
</dbReference>
<dbReference type="InterPro" id="IPR036237">
    <property type="entry name" value="Xyl_isomerase-like_sf"/>
</dbReference>
<dbReference type="Gene3D" id="3.20.20.150">
    <property type="entry name" value="Divalent-metal-dependent TIM barrel enzymes"/>
    <property type="match status" value="1"/>
</dbReference>
<dbReference type="PANTHER" id="PTHR12110">
    <property type="entry name" value="HYDROXYPYRUVATE ISOMERASE"/>
    <property type="match status" value="1"/>
</dbReference>
<dbReference type="GO" id="GO:0016853">
    <property type="term" value="F:isomerase activity"/>
    <property type="evidence" value="ECO:0007669"/>
    <property type="project" value="UniProtKB-KW"/>
</dbReference>
<keyword evidence="3" id="KW-1185">Reference proteome</keyword>
<evidence type="ECO:0000313" key="3">
    <source>
        <dbReference type="Proteomes" id="UP001597180"/>
    </source>
</evidence>
<comment type="caution">
    <text evidence="2">The sequence shown here is derived from an EMBL/GenBank/DDBJ whole genome shotgun (WGS) entry which is preliminary data.</text>
</comment>
<dbReference type="PANTHER" id="PTHR12110:SF41">
    <property type="entry name" value="INOSOSE DEHYDRATASE"/>
    <property type="match status" value="1"/>
</dbReference>
<evidence type="ECO:0000313" key="2">
    <source>
        <dbReference type="EMBL" id="MFD1225356.1"/>
    </source>
</evidence>
<keyword evidence="2" id="KW-0413">Isomerase</keyword>
<reference evidence="3" key="1">
    <citation type="journal article" date="2019" name="Int. J. Syst. Evol. Microbiol.">
        <title>The Global Catalogue of Microorganisms (GCM) 10K type strain sequencing project: providing services to taxonomists for standard genome sequencing and annotation.</title>
        <authorList>
            <consortium name="The Broad Institute Genomics Platform"/>
            <consortium name="The Broad Institute Genome Sequencing Center for Infectious Disease"/>
            <person name="Wu L."/>
            <person name="Ma J."/>
        </authorList>
    </citation>
    <scope>NUCLEOTIDE SEQUENCE [LARGE SCALE GENOMIC DNA]</scope>
    <source>
        <strain evidence="3">CCUG 53270</strain>
    </source>
</reference>
<gene>
    <name evidence="2" type="ORF">ACFQ4B_35270</name>
</gene>
<proteinExistence type="predicted"/>
<dbReference type="SUPFAM" id="SSF51658">
    <property type="entry name" value="Xylose isomerase-like"/>
    <property type="match status" value="1"/>
</dbReference>
<dbReference type="InterPro" id="IPR050312">
    <property type="entry name" value="IolE/XylAMocC-like"/>
</dbReference>
<dbReference type="RefSeq" id="WP_345594149.1">
    <property type="nucleotide sequence ID" value="NZ_BAABJG010000052.1"/>
</dbReference>
<protein>
    <submittedName>
        <fullName evidence="2">Sugar phosphate isomerase/epimerase</fullName>
    </submittedName>
</protein>
<dbReference type="Pfam" id="PF01261">
    <property type="entry name" value="AP_endonuc_2"/>
    <property type="match status" value="1"/>
</dbReference>
<sequence>MTLSIGLQLFSVKNALKQDFIGTIEQLAQIGYSHLEMVIKKTDDGFSLGGDLPPSEVRKQLDRLGLKAVSCHTRVNEETDWEGVLSVNQEIGSTAIGCSIAFFSSKQDVLDFCKQFNKYGEICKKKGLQLYYHNHFQEFQVFEGETVLDYMLKHTDPELVKFELDTYWAVRGGVDPLAWMRKLGDRCIFLHQKDLPASVQPVNWFEVFGENSHITIDELYRTQDPKHFTQVGQGCLNIRDYLQEAVSLGHSRYVFVEQDATDGDEIEGVATSYRNLTQLLQQATL</sequence>
<feature type="domain" description="Xylose isomerase-like TIM barrel" evidence="1">
    <location>
        <begin position="25"/>
        <end position="265"/>
    </location>
</feature>
<dbReference type="EMBL" id="JBHTLU010000058">
    <property type="protein sequence ID" value="MFD1225356.1"/>
    <property type="molecule type" value="Genomic_DNA"/>
</dbReference>
<name>A0ABW3UZI5_9BACL</name>
<accession>A0ABW3UZI5</accession>
<evidence type="ECO:0000259" key="1">
    <source>
        <dbReference type="Pfam" id="PF01261"/>
    </source>
</evidence>
<dbReference type="InterPro" id="IPR013022">
    <property type="entry name" value="Xyl_isomerase-like_TIM-brl"/>
</dbReference>
<organism evidence="2 3">
    <name type="scientific">Paenibacillus vulneris</name>
    <dbReference type="NCBI Taxonomy" id="1133364"/>
    <lineage>
        <taxon>Bacteria</taxon>
        <taxon>Bacillati</taxon>
        <taxon>Bacillota</taxon>
        <taxon>Bacilli</taxon>
        <taxon>Bacillales</taxon>
        <taxon>Paenibacillaceae</taxon>
        <taxon>Paenibacillus</taxon>
    </lineage>
</organism>